<feature type="compositionally biased region" description="Basic and acidic residues" evidence="1">
    <location>
        <begin position="749"/>
        <end position="760"/>
    </location>
</feature>
<evidence type="ECO:0000256" key="1">
    <source>
        <dbReference type="SAM" id="MobiDB-lite"/>
    </source>
</evidence>
<accession>A0ABQ9XT76</accession>
<keyword evidence="3" id="KW-1185">Reference proteome</keyword>
<feature type="compositionally biased region" description="Basic residues" evidence="1">
    <location>
        <begin position="294"/>
        <end position="313"/>
    </location>
</feature>
<reference evidence="2 3" key="1">
    <citation type="journal article" date="2022" name="bioRxiv">
        <title>Genomics of Preaxostyla Flagellates Illuminates Evolutionary Transitions and the Path Towards Mitochondrial Loss.</title>
        <authorList>
            <person name="Novak L.V.F."/>
            <person name="Treitli S.C."/>
            <person name="Pyrih J."/>
            <person name="Halakuc P."/>
            <person name="Pipaliya S.V."/>
            <person name="Vacek V."/>
            <person name="Brzon O."/>
            <person name="Soukal P."/>
            <person name="Eme L."/>
            <person name="Dacks J.B."/>
            <person name="Karnkowska A."/>
            <person name="Elias M."/>
            <person name="Hampl V."/>
        </authorList>
    </citation>
    <scope>NUCLEOTIDE SEQUENCE [LARGE SCALE GENOMIC DNA]</scope>
    <source>
        <strain evidence="2">NAU3</strain>
        <tissue evidence="2">Gut</tissue>
    </source>
</reference>
<sequence>MQTTDYTDILKGLLGDDDSDSSVESEHIVLDKEESVQQRKDDEPAIRNIFSPQFRNKQAKLLALSKRLTDEPSFTTILPTSSSRVQSTLFDDEQANLPLVSRAHEYISPVNSDFSDIPPPLIQDRSEEALHFRHALDTLLEPPNSEDHFFSLSRIPPNYFSTNRRERKSLPFSSHLSSFPSLHQHSSSLLWSNDDSTRDSVSQEQSVSPSLTGPHSLHTSSAISSQSTIFTQDQFENAFHELFPDQRQSMSTSTRKLETRTESLLQKEDDDDNDDDEESEEEEHIDGDGFVRRSGTKRPTKKLRTKVRGRMSYRQRGGSGSKRMFAASRKGSRKQEYERAVAPVITVPRYTAYNRDFSQLSREQPTISLDDDSSGESDTKRKDGSQSQENDPAALGEITKKKRSRSTTTSEKTPKTPRLKSPRQNKEPSRFVPLSFSLSQSNPAKSPTLSGVKAVERLDDEFELANPYNTPISLMNSIKSPSRTNAENTTHLFSLLHQLDSSNTMQSRIFNRLLAHQSAAAFVPFYSQPPVHSLLPFAPIIDQWHAHHQKQHSESGPTSPFPSILCFHLFVQTPPSPLEPTRSPQRVVFQKENSDDADKYSYTQLELVADTKQSEFSESIVTFQKTIRTFHQHEKNRNQNHLLTPLFVIRLSVEMLFSTRFMKHFSSLAQTSFVLLNDAHLLADYPSQLHRPSLLAYPRRLHNLFPNASFCLLSQMITHISLSDLFLPTFMHILNQNIQQPKTNGSSHSETDKDSIDAADHTPSPPINPVQDTLFFSDLPICPPSLSFTLSKQKNDRELLSTFTESTFTIVFAHSKQQADKLAHFLSSSTPPQNGQQKPPQTAPSTPLSLPSVRSYSMHTGKAMDQRKEHSRTFAKTRLTPSNIHAPYRAVITTTSLLLSQFELDSADEVVFYGLPRSLEKMFEELGRVSKLRTTSFELASANLPQSQLICRILFDEGDFFYLRNQLVPNRISLLQTHSFVAGLFSRDDKVDTTQSNVANDDAGIASPHDVSVVVPQVSSELYISPEIIHLIIHFLENTLALCVNKKPIPQLVQHLSSHPSVCSLSFPNTSPAILGQKLPLVKTILDLDPPSTANHVFSVNILRVACTLGLSPEHVVTQLHNLSQQGEAIVEYGINAERIRIISVPTNEFVRSCISTDPTPENKGEPPFSEISAILQSALNYTERLYTQRVDRLYSIISESIALPDMITVTNSLTASISSLFAHSTSNQILLALPTASLPLVRDPKKLFNLTSDAKMCARALMNTTRVYEDISSIPSLQLTKILQGSPPVFVSFQNQQMSSLSRNKPTSPYSDRTKRPNQKGVGFNSLVPSSSKSVKSPSFSTAFCDTPPTFIALLPPTTPTTKQLQNLVQFCKALSQIRFQYDRNWERFFGHYHNMDFGSSKVLDCRLGGQIEREGVEGGRARGGVELRFELGAHMRQPAASDNLFMIESDPVGFRGGREYDVTAVMMNDDAIRITKEENEREIRARLSAMEVAHEFTWTDFEENLPDVHLTGIAHLTSSTTQHCLLVVGANVGEIEVFDTMQGYRKGAYTLHQIRPPAEEKPKRAKLPRRSKPVEEEPPICILRPIHTPLIIHATINEAIDFPQQSTLSERLFLASNGKGKLPE</sequence>
<evidence type="ECO:0000313" key="3">
    <source>
        <dbReference type="Proteomes" id="UP001281761"/>
    </source>
</evidence>
<comment type="caution">
    <text evidence="2">The sequence shown here is derived from an EMBL/GenBank/DDBJ whole genome shotgun (WGS) entry which is preliminary data.</text>
</comment>
<evidence type="ECO:0000313" key="2">
    <source>
        <dbReference type="EMBL" id="KAK2954689.1"/>
    </source>
</evidence>
<feature type="compositionally biased region" description="Acidic residues" evidence="1">
    <location>
        <begin position="268"/>
        <end position="285"/>
    </location>
</feature>
<dbReference type="Proteomes" id="UP001281761">
    <property type="component" value="Unassembled WGS sequence"/>
</dbReference>
<name>A0ABQ9XT76_9EUKA</name>
<protein>
    <submittedName>
        <fullName evidence="2">Uncharacterized protein</fullName>
    </submittedName>
</protein>
<feature type="region of interest" description="Disordered" evidence="1">
    <location>
        <begin position="1298"/>
        <end position="1335"/>
    </location>
</feature>
<feature type="region of interest" description="Disordered" evidence="1">
    <location>
        <begin position="356"/>
        <end position="429"/>
    </location>
</feature>
<gene>
    <name evidence="2" type="ORF">BLNAU_10345</name>
</gene>
<proteinExistence type="predicted"/>
<dbReference type="InterPro" id="IPR027417">
    <property type="entry name" value="P-loop_NTPase"/>
</dbReference>
<feature type="compositionally biased region" description="Polar residues" evidence="1">
    <location>
        <begin position="356"/>
        <end position="367"/>
    </location>
</feature>
<feature type="region of interest" description="Disordered" evidence="1">
    <location>
        <begin position="740"/>
        <end position="769"/>
    </location>
</feature>
<feature type="compositionally biased region" description="Basic and acidic residues" evidence="1">
    <location>
        <begin position="255"/>
        <end position="267"/>
    </location>
</feature>
<feature type="compositionally biased region" description="Polar residues" evidence="1">
    <location>
        <begin position="1298"/>
        <end position="1312"/>
    </location>
</feature>
<feature type="region of interest" description="Disordered" evidence="1">
    <location>
        <begin position="1"/>
        <end position="42"/>
    </location>
</feature>
<dbReference type="Gene3D" id="3.40.50.300">
    <property type="entry name" value="P-loop containing nucleotide triphosphate hydrolases"/>
    <property type="match status" value="1"/>
</dbReference>
<feature type="region of interest" description="Disordered" evidence="1">
    <location>
        <begin position="188"/>
        <end position="224"/>
    </location>
</feature>
<organism evidence="2 3">
    <name type="scientific">Blattamonas nauphoetae</name>
    <dbReference type="NCBI Taxonomy" id="2049346"/>
    <lineage>
        <taxon>Eukaryota</taxon>
        <taxon>Metamonada</taxon>
        <taxon>Preaxostyla</taxon>
        <taxon>Oxymonadida</taxon>
        <taxon>Blattamonas</taxon>
    </lineage>
</organism>
<feature type="compositionally biased region" description="Polar residues" evidence="1">
    <location>
        <begin position="199"/>
        <end position="224"/>
    </location>
</feature>
<feature type="region of interest" description="Disordered" evidence="1">
    <location>
        <begin position="242"/>
        <end position="338"/>
    </location>
</feature>
<dbReference type="EMBL" id="JARBJD010000075">
    <property type="protein sequence ID" value="KAK2954689.1"/>
    <property type="molecule type" value="Genomic_DNA"/>
</dbReference>
<feature type="region of interest" description="Disordered" evidence="1">
    <location>
        <begin position="826"/>
        <end position="853"/>
    </location>
</feature>
<feature type="compositionally biased region" description="Basic and acidic residues" evidence="1">
    <location>
        <begin position="24"/>
        <end position="42"/>
    </location>
</feature>